<evidence type="ECO:0000313" key="22">
    <source>
        <dbReference type="EMBL" id="KAF1951651.1"/>
    </source>
</evidence>
<dbReference type="GO" id="GO:0009898">
    <property type="term" value="C:cytoplasmic side of plasma membrane"/>
    <property type="evidence" value="ECO:0007669"/>
    <property type="project" value="TreeGrafter"/>
</dbReference>
<dbReference type="InterPro" id="IPR025110">
    <property type="entry name" value="AMP-bd_C"/>
</dbReference>
<keyword evidence="10" id="KW-0547">Nucleotide-binding</keyword>
<evidence type="ECO:0000256" key="2">
    <source>
        <dbReference type="ARBA" id="ARBA00004585"/>
    </source>
</evidence>
<dbReference type="PANTHER" id="PTHR43107:SF15">
    <property type="entry name" value="FATTY ACID TRANSPORT PROTEIN 3, ISOFORM A"/>
    <property type="match status" value="1"/>
</dbReference>
<keyword evidence="14" id="KW-0472">Membrane</keyword>
<dbReference type="GO" id="GO:0044539">
    <property type="term" value="P:long-chain fatty acid import into cell"/>
    <property type="evidence" value="ECO:0007669"/>
    <property type="project" value="TreeGrafter"/>
</dbReference>
<name>A0A6A5TGD5_9PLEO</name>
<dbReference type="FunFam" id="3.40.50.12780:FF:000019">
    <property type="entry name" value="Long-chain fatty acid transporter"/>
    <property type="match status" value="1"/>
</dbReference>
<evidence type="ECO:0000256" key="16">
    <source>
        <dbReference type="ARBA" id="ARBA00051585"/>
    </source>
</evidence>
<evidence type="ECO:0000256" key="13">
    <source>
        <dbReference type="ARBA" id="ARBA00023055"/>
    </source>
</evidence>
<dbReference type="GO" id="GO:0005524">
    <property type="term" value="F:ATP binding"/>
    <property type="evidence" value="ECO:0007669"/>
    <property type="project" value="UniProtKB-KW"/>
</dbReference>
<keyword evidence="13" id="KW-0445">Lipid transport</keyword>
<dbReference type="Pfam" id="PF13193">
    <property type="entry name" value="AMP-binding_C"/>
    <property type="match status" value="1"/>
</dbReference>
<dbReference type="SUPFAM" id="SSF56801">
    <property type="entry name" value="Acetyl-CoA synthetase-like"/>
    <property type="match status" value="1"/>
</dbReference>
<evidence type="ECO:0000256" key="9">
    <source>
        <dbReference type="ARBA" id="ARBA00022692"/>
    </source>
</evidence>
<keyword evidence="5" id="KW-0813">Transport</keyword>
<comment type="catalytic activity">
    <reaction evidence="16">
        <text>a very long-chain fatty acid + ATP + CoA = a very long-chain fatty acyl-CoA + AMP + diphosphate</text>
        <dbReference type="Rhea" id="RHEA:54536"/>
        <dbReference type="ChEBI" id="CHEBI:30616"/>
        <dbReference type="ChEBI" id="CHEBI:33019"/>
        <dbReference type="ChEBI" id="CHEBI:57287"/>
        <dbReference type="ChEBI" id="CHEBI:58950"/>
        <dbReference type="ChEBI" id="CHEBI:138261"/>
        <dbReference type="ChEBI" id="CHEBI:456215"/>
    </reaction>
</comment>
<evidence type="ECO:0000256" key="5">
    <source>
        <dbReference type="ARBA" id="ARBA00022448"/>
    </source>
</evidence>
<dbReference type="GO" id="GO:0004467">
    <property type="term" value="F:long-chain fatty acid-CoA ligase activity"/>
    <property type="evidence" value="ECO:0007669"/>
    <property type="project" value="TreeGrafter"/>
</dbReference>
<keyword evidence="9" id="KW-0812">Transmembrane</keyword>
<evidence type="ECO:0000256" key="12">
    <source>
        <dbReference type="ARBA" id="ARBA00022989"/>
    </source>
</evidence>
<dbReference type="GO" id="GO:0005811">
    <property type="term" value="C:lipid droplet"/>
    <property type="evidence" value="ECO:0007669"/>
    <property type="project" value="UniProtKB-SubCell"/>
</dbReference>
<accession>A0A6A5TGD5</accession>
<proteinExistence type="inferred from homology"/>
<evidence type="ECO:0000256" key="14">
    <source>
        <dbReference type="ARBA" id="ARBA00023136"/>
    </source>
</evidence>
<evidence type="ECO:0000259" key="21">
    <source>
        <dbReference type="Pfam" id="PF13193"/>
    </source>
</evidence>
<dbReference type="PROSITE" id="PS00455">
    <property type="entry name" value="AMP_BINDING"/>
    <property type="match status" value="1"/>
</dbReference>
<dbReference type="InterPro" id="IPR000873">
    <property type="entry name" value="AMP-dep_synth/lig_dom"/>
</dbReference>
<keyword evidence="23" id="KW-1185">Reference proteome</keyword>
<dbReference type="Gene3D" id="3.40.50.12780">
    <property type="entry name" value="N-terminal domain of ligase-like"/>
    <property type="match status" value="1"/>
</dbReference>
<dbReference type="GO" id="GO:0005324">
    <property type="term" value="F:long-chain fatty acid transmembrane transporter activity"/>
    <property type="evidence" value="ECO:0007669"/>
    <property type="project" value="TreeGrafter"/>
</dbReference>
<dbReference type="PANTHER" id="PTHR43107">
    <property type="entry name" value="LONG-CHAIN FATTY ACID TRANSPORT PROTEIN"/>
    <property type="match status" value="1"/>
</dbReference>
<evidence type="ECO:0000313" key="23">
    <source>
        <dbReference type="Proteomes" id="UP000800035"/>
    </source>
</evidence>
<evidence type="ECO:0000256" key="6">
    <source>
        <dbReference type="ARBA" id="ARBA00022475"/>
    </source>
</evidence>
<dbReference type="AlphaFoldDB" id="A0A6A5TGD5"/>
<evidence type="ECO:0000256" key="4">
    <source>
        <dbReference type="ARBA" id="ARBA00006432"/>
    </source>
</evidence>
<comment type="subcellular location">
    <subcellularLocation>
        <location evidence="3">Cell membrane</location>
        <topology evidence="3">Multi-pass membrane protein</topology>
    </subcellularLocation>
    <subcellularLocation>
        <location evidence="1">Lipid droplet</location>
    </subcellularLocation>
    <subcellularLocation>
        <location evidence="2">Peroxisome membrane</location>
        <topology evidence="2">Multi-pass membrane protein</topology>
    </subcellularLocation>
</comment>
<keyword evidence="15" id="KW-0576">Peroxisome</keyword>
<evidence type="ECO:0000256" key="8">
    <source>
        <dbReference type="ARBA" id="ARBA00022677"/>
    </source>
</evidence>
<evidence type="ECO:0000256" key="1">
    <source>
        <dbReference type="ARBA" id="ARBA00004502"/>
    </source>
</evidence>
<evidence type="ECO:0000256" key="11">
    <source>
        <dbReference type="ARBA" id="ARBA00022840"/>
    </source>
</evidence>
<keyword evidence="7" id="KW-0436">Ligase</keyword>
<keyword evidence="12" id="KW-1133">Transmembrane helix</keyword>
<comment type="function">
    <text evidence="17">Acyl-CoA synthetase required for both the import of long chain fatty acids (LCFAs) (C14-C18) and the activation very long chain fatty acids (VLCFAs) (C20-C26) by esterification of the fatty acids into metabolically active CoA-thioesters for subsequent degradation or incorporation into phospholipids. The transport and fatty acyl-CoA synthetase activities are genetically separable and are thus independent activities. Esterifies VLCFAs in the peroxisome matrix. The VLCFAs are actively transported into peroxisomes by a PXA1-PXA2 heterodimeric transporter in the peroxisomal membrane.</text>
</comment>
<evidence type="ECO:0000256" key="10">
    <source>
        <dbReference type="ARBA" id="ARBA00022741"/>
    </source>
</evidence>
<evidence type="ECO:0000256" key="7">
    <source>
        <dbReference type="ARBA" id="ARBA00022598"/>
    </source>
</evidence>
<keyword evidence="11" id="KW-0067">ATP-binding</keyword>
<keyword evidence="6" id="KW-1003">Cell membrane</keyword>
<feature type="domain" description="AMP-binding enzyme C-terminal" evidence="21">
    <location>
        <begin position="552"/>
        <end position="632"/>
    </location>
</feature>
<evidence type="ECO:0000259" key="20">
    <source>
        <dbReference type="Pfam" id="PF00501"/>
    </source>
</evidence>
<evidence type="ECO:0000256" key="18">
    <source>
        <dbReference type="ARBA" id="ARBA00068795"/>
    </source>
</evidence>
<dbReference type="GO" id="GO:0005778">
    <property type="term" value="C:peroxisomal membrane"/>
    <property type="evidence" value="ECO:0007669"/>
    <property type="project" value="UniProtKB-SubCell"/>
</dbReference>
<dbReference type="InterPro" id="IPR045851">
    <property type="entry name" value="AMP-bd_C_sf"/>
</dbReference>
<evidence type="ECO:0000256" key="19">
    <source>
        <dbReference type="ARBA" id="ARBA00078285"/>
    </source>
</evidence>
<dbReference type="EMBL" id="ML977015">
    <property type="protein sequence ID" value="KAF1951651.1"/>
    <property type="molecule type" value="Genomic_DNA"/>
</dbReference>
<dbReference type="Pfam" id="PF00501">
    <property type="entry name" value="AMP-binding"/>
    <property type="match status" value="1"/>
</dbReference>
<dbReference type="InterPro" id="IPR042099">
    <property type="entry name" value="ANL_N_sf"/>
</dbReference>
<protein>
    <recommendedName>
        <fullName evidence="18">Very long-chain fatty acid transport protein</fullName>
    </recommendedName>
    <alternativeName>
        <fullName evidence="19">Very-long-chain acyl-CoA synthetase</fullName>
    </alternativeName>
</protein>
<keyword evidence="8" id="KW-0551">Lipid droplet</keyword>
<gene>
    <name evidence="22" type="ORF">CC80DRAFT_480433</name>
</gene>
<dbReference type="InterPro" id="IPR020845">
    <property type="entry name" value="AMP-binding_CS"/>
</dbReference>
<dbReference type="FunFam" id="3.30.300.30:FF:000002">
    <property type="entry name" value="Long-chain fatty acid transport protein 1"/>
    <property type="match status" value="1"/>
</dbReference>
<comment type="similarity">
    <text evidence="4">Belongs to the ATP-dependent AMP-binding enzyme family.</text>
</comment>
<evidence type="ECO:0000256" key="17">
    <source>
        <dbReference type="ARBA" id="ARBA00060276"/>
    </source>
</evidence>
<dbReference type="Gene3D" id="3.30.300.30">
    <property type="match status" value="1"/>
</dbReference>
<feature type="domain" description="AMP-dependent synthetase/ligase" evidence="20">
    <location>
        <begin position="64"/>
        <end position="453"/>
    </location>
</feature>
<evidence type="ECO:0000256" key="3">
    <source>
        <dbReference type="ARBA" id="ARBA00004651"/>
    </source>
</evidence>
<dbReference type="Proteomes" id="UP000800035">
    <property type="component" value="Unassembled WGS sequence"/>
</dbReference>
<dbReference type="OrthoDB" id="10253869at2759"/>
<evidence type="ECO:0000256" key="15">
    <source>
        <dbReference type="ARBA" id="ARBA00023140"/>
    </source>
</evidence>
<organism evidence="22 23">
    <name type="scientific">Byssothecium circinans</name>
    <dbReference type="NCBI Taxonomy" id="147558"/>
    <lineage>
        <taxon>Eukaryota</taxon>
        <taxon>Fungi</taxon>
        <taxon>Dikarya</taxon>
        <taxon>Ascomycota</taxon>
        <taxon>Pezizomycotina</taxon>
        <taxon>Dothideomycetes</taxon>
        <taxon>Pleosporomycetidae</taxon>
        <taxon>Pleosporales</taxon>
        <taxon>Massarineae</taxon>
        <taxon>Massarinaceae</taxon>
        <taxon>Byssothecium</taxon>
    </lineage>
</organism>
<sequence>MQALPYTLPAALAGLAYLDGRYSFTHDLPLFSSLLRSRISIFLHERNDDINLFYVLEQYAKSSTNRSRTFLIYKGETWSYAEAYENVLKYGTWLKSKGVQKDEVVAMDLINSDVFIWVWFGLWSIGAKPAFINYNMTGAPLVHMLRTSTARLVLVDEHSRENFREEVLAEHGLAPTEDGTRVAPDGRQATYGFDSNPNLIPASVQRQANLTSNSSPAAQGKEKEPQRQFLEIIFFDKRLENHILSLRPIRQPDSERGGQVRESMAMLIFTSGTTGLPKAAIMSWGKANIAGRFVHRWMPVKNTDIMYTAMPLYHASASVLGLGVMLRAGGATSLSQSFSHKTFWPEVKASKATIIQYVGETCRYLLAAPPSPLDKDHHVRTVFGNGLRPDIWKPFKERFGIEKICEFYSATEAPAGLFNKSINDFSAGAFARNGTLVTSLVGSTVHIVRVDQSNNSEPLRHPTTHLCYAAATDEPGELLFKLDAANIQQKFQGYFGNAKATNGKIIRDVKTKGDAYFRSGDLVRLDSEGRWFFVDRMGDTFRWKAENVSTAEVADVLGKCPTVEEACVYGVEVPHHDGRAGCAAIVLANKSTTPDEKTLGQIKDVLDKELPVFARPVFLRFTREMPKTGTNKQQKHVFQKAGIEVREVEREGDTMFWRVGKEGVYRRFGARELERVTGGSVKL</sequence>
<reference evidence="22" key="1">
    <citation type="journal article" date="2020" name="Stud. Mycol.">
        <title>101 Dothideomycetes genomes: a test case for predicting lifestyles and emergence of pathogens.</title>
        <authorList>
            <person name="Haridas S."/>
            <person name="Albert R."/>
            <person name="Binder M."/>
            <person name="Bloem J."/>
            <person name="Labutti K."/>
            <person name="Salamov A."/>
            <person name="Andreopoulos B."/>
            <person name="Baker S."/>
            <person name="Barry K."/>
            <person name="Bills G."/>
            <person name="Bluhm B."/>
            <person name="Cannon C."/>
            <person name="Castanera R."/>
            <person name="Culley D."/>
            <person name="Daum C."/>
            <person name="Ezra D."/>
            <person name="Gonzalez J."/>
            <person name="Henrissat B."/>
            <person name="Kuo A."/>
            <person name="Liang C."/>
            <person name="Lipzen A."/>
            <person name="Lutzoni F."/>
            <person name="Magnuson J."/>
            <person name="Mondo S."/>
            <person name="Nolan M."/>
            <person name="Ohm R."/>
            <person name="Pangilinan J."/>
            <person name="Park H.-J."/>
            <person name="Ramirez L."/>
            <person name="Alfaro M."/>
            <person name="Sun H."/>
            <person name="Tritt A."/>
            <person name="Yoshinaga Y."/>
            <person name="Zwiers L.-H."/>
            <person name="Turgeon B."/>
            <person name="Goodwin S."/>
            <person name="Spatafora J."/>
            <person name="Crous P."/>
            <person name="Grigoriev I."/>
        </authorList>
    </citation>
    <scope>NUCLEOTIDE SEQUENCE</scope>
    <source>
        <strain evidence="22">CBS 675.92</strain>
    </source>
</reference>